<accession>A0A0A9HN50</accession>
<sequence>MCAGSLNQRSQTSAFASQHKNGWHPCCHFRESYSFVSNGSTKHSPTIFS</sequence>
<organism evidence="1">
    <name type="scientific">Arundo donax</name>
    <name type="common">Giant reed</name>
    <name type="synonym">Donax arundinaceus</name>
    <dbReference type="NCBI Taxonomy" id="35708"/>
    <lineage>
        <taxon>Eukaryota</taxon>
        <taxon>Viridiplantae</taxon>
        <taxon>Streptophyta</taxon>
        <taxon>Embryophyta</taxon>
        <taxon>Tracheophyta</taxon>
        <taxon>Spermatophyta</taxon>
        <taxon>Magnoliopsida</taxon>
        <taxon>Liliopsida</taxon>
        <taxon>Poales</taxon>
        <taxon>Poaceae</taxon>
        <taxon>PACMAD clade</taxon>
        <taxon>Arundinoideae</taxon>
        <taxon>Arundineae</taxon>
        <taxon>Arundo</taxon>
    </lineage>
</organism>
<reference evidence="1" key="2">
    <citation type="journal article" date="2015" name="Data Brief">
        <title>Shoot transcriptome of the giant reed, Arundo donax.</title>
        <authorList>
            <person name="Barrero R.A."/>
            <person name="Guerrero F.D."/>
            <person name="Moolhuijzen P."/>
            <person name="Goolsby J.A."/>
            <person name="Tidwell J."/>
            <person name="Bellgard S.E."/>
            <person name="Bellgard M.I."/>
        </authorList>
    </citation>
    <scope>NUCLEOTIDE SEQUENCE</scope>
    <source>
        <tissue evidence="1">Shoot tissue taken approximately 20 cm above the soil surface</tissue>
    </source>
</reference>
<dbReference type="EMBL" id="GBRH01159779">
    <property type="protein sequence ID" value="JAE38117.1"/>
    <property type="molecule type" value="Transcribed_RNA"/>
</dbReference>
<evidence type="ECO:0000313" key="1">
    <source>
        <dbReference type="EMBL" id="JAE38117.1"/>
    </source>
</evidence>
<protein>
    <submittedName>
        <fullName evidence="1">Uncharacterized protein</fullName>
    </submittedName>
</protein>
<name>A0A0A9HN50_ARUDO</name>
<proteinExistence type="predicted"/>
<dbReference type="AlphaFoldDB" id="A0A0A9HN50"/>
<reference evidence="1" key="1">
    <citation type="submission" date="2014-09" db="EMBL/GenBank/DDBJ databases">
        <authorList>
            <person name="Magalhaes I.L.F."/>
            <person name="Oliveira U."/>
            <person name="Santos F.R."/>
            <person name="Vidigal T.H.D.A."/>
            <person name="Brescovit A.D."/>
            <person name="Santos A.J."/>
        </authorList>
    </citation>
    <scope>NUCLEOTIDE SEQUENCE</scope>
    <source>
        <tissue evidence="1">Shoot tissue taken approximately 20 cm above the soil surface</tissue>
    </source>
</reference>